<dbReference type="PRINTS" id="PR00038">
    <property type="entry name" value="HTHLUXR"/>
</dbReference>
<dbReference type="STRING" id="403935.SAMN05216481_10469"/>
<dbReference type="PANTHER" id="PTHR44688">
    <property type="entry name" value="DNA-BINDING TRANSCRIPTIONAL ACTIVATOR DEVR_DOSR"/>
    <property type="match status" value="1"/>
</dbReference>
<dbReference type="Pfam" id="PF00196">
    <property type="entry name" value="GerE"/>
    <property type="match status" value="1"/>
</dbReference>
<sequence>MSAAARLVTRTAGLRVHVVAARRGPAPARLTAMLHQAGVALAPPTEASARDTVVVAVAATVEDALAAAPPTAHRLLTVCDTVSPTALRRAIGAGALAVLRSADLTPDQLLAAVHDAHHGIGRIPYTALVQLLGGADGQRRGGAPPAPPALTARQTAVLGLMAEGHGNAVIARKLSCSEHTVKNVIYELMARLQVRNRAHAVAHAVRHGLV</sequence>
<protein>
    <submittedName>
        <fullName evidence="5">Regulatory protein, luxR family</fullName>
    </submittedName>
</protein>
<accession>A0A1H9DFI9</accession>
<dbReference type="GO" id="GO:0006355">
    <property type="term" value="P:regulation of DNA-templated transcription"/>
    <property type="evidence" value="ECO:0007669"/>
    <property type="project" value="InterPro"/>
</dbReference>
<keyword evidence="1" id="KW-0805">Transcription regulation</keyword>
<proteinExistence type="predicted"/>
<keyword evidence="3" id="KW-0804">Transcription</keyword>
<evidence type="ECO:0000256" key="3">
    <source>
        <dbReference type="ARBA" id="ARBA00023163"/>
    </source>
</evidence>
<dbReference type="Gene3D" id="3.40.50.2300">
    <property type="match status" value="1"/>
</dbReference>
<evidence type="ECO:0000313" key="5">
    <source>
        <dbReference type="EMBL" id="SEQ12151.1"/>
    </source>
</evidence>
<dbReference type="SMART" id="SM00421">
    <property type="entry name" value="HTH_LUXR"/>
    <property type="match status" value="1"/>
</dbReference>
<evidence type="ECO:0000256" key="2">
    <source>
        <dbReference type="ARBA" id="ARBA00023125"/>
    </source>
</evidence>
<name>A0A1H9DFI9_9ACTN</name>
<dbReference type="CDD" id="cd06170">
    <property type="entry name" value="LuxR_C_like"/>
    <property type="match status" value="1"/>
</dbReference>
<dbReference type="EMBL" id="FOET01000004">
    <property type="protein sequence ID" value="SEQ12151.1"/>
    <property type="molecule type" value="Genomic_DNA"/>
</dbReference>
<dbReference type="InterPro" id="IPR000792">
    <property type="entry name" value="Tscrpt_reg_LuxR_C"/>
</dbReference>
<evidence type="ECO:0000313" key="6">
    <source>
        <dbReference type="Proteomes" id="UP000199055"/>
    </source>
</evidence>
<reference evidence="5 6" key="1">
    <citation type="submission" date="2016-10" db="EMBL/GenBank/DDBJ databases">
        <authorList>
            <person name="de Groot N.N."/>
        </authorList>
    </citation>
    <scope>NUCLEOTIDE SEQUENCE [LARGE SCALE GENOMIC DNA]</scope>
    <source>
        <strain evidence="5 6">CGMCC 4.3519</strain>
    </source>
</reference>
<dbReference type="PANTHER" id="PTHR44688:SF16">
    <property type="entry name" value="DNA-BINDING TRANSCRIPTIONAL ACTIVATOR DEVR_DOSR"/>
    <property type="match status" value="1"/>
</dbReference>
<keyword evidence="6" id="KW-1185">Reference proteome</keyword>
<dbReference type="SUPFAM" id="SSF46894">
    <property type="entry name" value="C-terminal effector domain of the bipartite response regulators"/>
    <property type="match status" value="1"/>
</dbReference>
<dbReference type="Proteomes" id="UP000199055">
    <property type="component" value="Unassembled WGS sequence"/>
</dbReference>
<evidence type="ECO:0000256" key="1">
    <source>
        <dbReference type="ARBA" id="ARBA00023015"/>
    </source>
</evidence>
<dbReference type="PROSITE" id="PS50043">
    <property type="entry name" value="HTH_LUXR_2"/>
    <property type="match status" value="1"/>
</dbReference>
<organism evidence="5 6">
    <name type="scientific">Streptomyces radiopugnans</name>
    <dbReference type="NCBI Taxonomy" id="403935"/>
    <lineage>
        <taxon>Bacteria</taxon>
        <taxon>Bacillati</taxon>
        <taxon>Actinomycetota</taxon>
        <taxon>Actinomycetes</taxon>
        <taxon>Kitasatosporales</taxon>
        <taxon>Streptomycetaceae</taxon>
        <taxon>Streptomyces</taxon>
    </lineage>
</organism>
<evidence type="ECO:0000259" key="4">
    <source>
        <dbReference type="PROSITE" id="PS50043"/>
    </source>
</evidence>
<dbReference type="GO" id="GO:0003677">
    <property type="term" value="F:DNA binding"/>
    <property type="evidence" value="ECO:0007669"/>
    <property type="project" value="UniProtKB-KW"/>
</dbReference>
<keyword evidence="2" id="KW-0238">DNA-binding</keyword>
<feature type="domain" description="HTH luxR-type" evidence="4">
    <location>
        <begin position="143"/>
        <end position="208"/>
    </location>
</feature>
<dbReference type="RefSeq" id="WP_245769994.1">
    <property type="nucleotide sequence ID" value="NZ_FOET01000004.1"/>
</dbReference>
<dbReference type="AlphaFoldDB" id="A0A1H9DFI9"/>
<dbReference type="InterPro" id="IPR016032">
    <property type="entry name" value="Sig_transdc_resp-reg_C-effctor"/>
</dbReference>
<gene>
    <name evidence="5" type="ORF">SAMN05216481_10469</name>
</gene>